<proteinExistence type="predicted"/>
<evidence type="ECO:0000313" key="1">
    <source>
        <dbReference type="EMBL" id="EDQ89709.1"/>
    </source>
</evidence>
<dbReference type="EMBL" id="CH991550">
    <property type="protein sequence ID" value="EDQ89709.1"/>
    <property type="molecule type" value="Genomic_DNA"/>
</dbReference>
<dbReference type="InParanoid" id="A9UZ22"/>
<dbReference type="KEGG" id="mbr:MONBRDRAFT_37017"/>
<protein>
    <submittedName>
        <fullName evidence="1">Uncharacterized protein</fullName>
    </submittedName>
</protein>
<gene>
    <name evidence="1" type="ORF">MONBRDRAFT_37017</name>
</gene>
<sequence>MDLQAVVQRCCASGSGSAGGDGGELDCVVMESALNESEMEDIPLELAVSFNGALFLWNDCSQTLSILHDGIRERYKCSQADSNSRRRPILRPVRSSHHRVGSPWPVPVFSLLPLKLHIVGLATVLSSKADYFAAVYLSTGHVETVSLYLSLYRPESIALPTANKASKVETVMRQVRTKCMPRLSQAHDMLVQRCVIVCLHYIAMNDQLVFAKVHAQLKPCPLGGSFRECRQRQHHASEEHQRSRLAQIESSLAGVLAKQDTLMTEKAKLLDQIQSNTSKAEFVIEAADSLSSILSRAEEQHGRDLLALSKQLRALTSACNRMKRQVAHTVTASTDQQPKPNGTAWTRDSLRNDNWLALETHEVKQALFTSCVGRCRKSPGLSGRFVCQLMYRRFLSSLDVGTAKCRTSFIVSSSYNKSSTRSRQ</sequence>
<accession>A9UZ22</accession>
<dbReference type="AlphaFoldDB" id="A9UZ22"/>
<organism evidence="1 2">
    <name type="scientific">Monosiga brevicollis</name>
    <name type="common">Choanoflagellate</name>
    <dbReference type="NCBI Taxonomy" id="81824"/>
    <lineage>
        <taxon>Eukaryota</taxon>
        <taxon>Choanoflagellata</taxon>
        <taxon>Craspedida</taxon>
        <taxon>Salpingoecidae</taxon>
        <taxon>Monosiga</taxon>
    </lineage>
</organism>
<evidence type="ECO:0000313" key="2">
    <source>
        <dbReference type="Proteomes" id="UP000001357"/>
    </source>
</evidence>
<dbReference type="GeneID" id="5890777"/>
<keyword evidence="2" id="KW-1185">Reference proteome</keyword>
<dbReference type="RefSeq" id="XP_001745738.1">
    <property type="nucleotide sequence ID" value="XM_001745686.1"/>
</dbReference>
<dbReference type="Proteomes" id="UP000001357">
    <property type="component" value="Unassembled WGS sequence"/>
</dbReference>
<name>A9UZ22_MONBE</name>
<reference evidence="1 2" key="1">
    <citation type="journal article" date="2008" name="Nature">
        <title>The genome of the choanoflagellate Monosiga brevicollis and the origin of metazoans.</title>
        <authorList>
            <consortium name="JGI Sequencing"/>
            <person name="King N."/>
            <person name="Westbrook M.J."/>
            <person name="Young S.L."/>
            <person name="Kuo A."/>
            <person name="Abedin M."/>
            <person name="Chapman J."/>
            <person name="Fairclough S."/>
            <person name="Hellsten U."/>
            <person name="Isogai Y."/>
            <person name="Letunic I."/>
            <person name="Marr M."/>
            <person name="Pincus D."/>
            <person name="Putnam N."/>
            <person name="Rokas A."/>
            <person name="Wright K.J."/>
            <person name="Zuzow R."/>
            <person name="Dirks W."/>
            <person name="Good M."/>
            <person name="Goodstein D."/>
            <person name="Lemons D."/>
            <person name="Li W."/>
            <person name="Lyons J.B."/>
            <person name="Morris A."/>
            <person name="Nichols S."/>
            <person name="Richter D.J."/>
            <person name="Salamov A."/>
            <person name="Bork P."/>
            <person name="Lim W.A."/>
            <person name="Manning G."/>
            <person name="Miller W.T."/>
            <person name="McGinnis W."/>
            <person name="Shapiro H."/>
            <person name="Tjian R."/>
            <person name="Grigoriev I.V."/>
            <person name="Rokhsar D."/>
        </authorList>
    </citation>
    <scope>NUCLEOTIDE SEQUENCE [LARGE SCALE GENOMIC DNA]</scope>
    <source>
        <strain evidence="2">MX1 / ATCC 50154</strain>
    </source>
</reference>